<evidence type="ECO:0000313" key="5">
    <source>
        <dbReference type="Proteomes" id="UP001165444"/>
    </source>
</evidence>
<dbReference type="PROSITE" id="PS51688">
    <property type="entry name" value="ICA"/>
    <property type="match status" value="1"/>
</dbReference>
<feature type="region of interest" description="Disordered" evidence="1">
    <location>
        <begin position="178"/>
        <end position="204"/>
    </location>
</feature>
<comment type="caution">
    <text evidence="4">The sequence shown here is derived from an EMBL/GenBank/DDBJ whole genome shotgun (WGS) entry which is preliminary data.</text>
</comment>
<accession>A0ABT0C4J9</accession>
<dbReference type="PROSITE" id="PS51257">
    <property type="entry name" value="PROKAR_LIPOPROTEIN"/>
    <property type="match status" value="1"/>
</dbReference>
<dbReference type="InterPro" id="IPR030392">
    <property type="entry name" value="S74_ICA"/>
</dbReference>
<feature type="compositionally biased region" description="Polar residues" evidence="1">
    <location>
        <begin position="178"/>
        <end position="195"/>
    </location>
</feature>
<evidence type="ECO:0000256" key="2">
    <source>
        <dbReference type="SAM" id="SignalP"/>
    </source>
</evidence>
<dbReference type="Proteomes" id="UP001165444">
    <property type="component" value="Unassembled WGS sequence"/>
</dbReference>
<keyword evidence="2" id="KW-0732">Signal</keyword>
<dbReference type="EMBL" id="JAKZMM010000049">
    <property type="protein sequence ID" value="MCJ2381936.1"/>
    <property type="molecule type" value="Genomic_DNA"/>
</dbReference>
<reference evidence="4 5" key="1">
    <citation type="submission" date="2022-03" db="EMBL/GenBank/DDBJ databases">
        <title>Parabacteroides sp. nov. isolated from swine feces.</title>
        <authorList>
            <person name="Bak J.E."/>
        </authorList>
    </citation>
    <scope>NUCLEOTIDE SEQUENCE [LARGE SCALE GENOMIC DNA]</scope>
    <source>
        <strain evidence="4 5">AGMB00274</strain>
    </source>
</reference>
<feature type="domain" description="Peptidase S74" evidence="3">
    <location>
        <begin position="138"/>
        <end position="274"/>
    </location>
</feature>
<feature type="chain" id="PRO_5046899806" evidence="2">
    <location>
        <begin position="23"/>
        <end position="377"/>
    </location>
</feature>
<name>A0ABT0C4J9_9BACT</name>
<organism evidence="4 5">
    <name type="scientific">Parabacteroides faecalis</name>
    <dbReference type="NCBI Taxonomy" id="2924040"/>
    <lineage>
        <taxon>Bacteria</taxon>
        <taxon>Pseudomonadati</taxon>
        <taxon>Bacteroidota</taxon>
        <taxon>Bacteroidia</taxon>
        <taxon>Bacteroidales</taxon>
        <taxon>Tannerellaceae</taxon>
        <taxon>Parabacteroides</taxon>
    </lineage>
</organism>
<dbReference type="Pfam" id="PF13884">
    <property type="entry name" value="Peptidase_S74"/>
    <property type="match status" value="2"/>
</dbReference>
<feature type="signal peptide" evidence="2">
    <location>
        <begin position="1"/>
        <end position="22"/>
    </location>
</feature>
<evidence type="ECO:0000313" key="4">
    <source>
        <dbReference type="EMBL" id="MCJ2381936.1"/>
    </source>
</evidence>
<protein>
    <submittedName>
        <fullName evidence="4">Tail fiber domain-containing protein</fullName>
    </submittedName>
</protein>
<proteinExistence type="predicted"/>
<sequence length="377" mass="42382">MRTRLFYILVVFLSCMSFSSYAQLQVLGDGRVQIGTLKEDEDLLKATTLQVLGSTGTNRAGAKLAFGDFGRYTHLGWNVFVGEYGSDDTDQLWLHGKKGIYLTSDGQANNIIGYYNPSVNTNFVFNTNLRVNGINITSDARLKENVQLLDNSLELLSDINAVTYNYKLSELPKISSSTETQLTGQNDQNSFASSTSEKEHLDKQYQEEIDKKISEEASRKHIGFLAQDVQKVLPELVHTDDKGIMSIDYIGFIPILVESIKEMRNKIEEQELIIEKLQSKLLSEGSSISISKSINSMLQNAKLYNKDMASVSYKIDMDFSTANLFIYNLSGQLLKNLELESPQSDIYIDRNELGIGTFIYVLIVDGKKVDTLKKHIN</sequence>
<keyword evidence="5" id="KW-1185">Reference proteome</keyword>
<evidence type="ECO:0000256" key="1">
    <source>
        <dbReference type="SAM" id="MobiDB-lite"/>
    </source>
</evidence>
<dbReference type="RefSeq" id="WP_243326355.1">
    <property type="nucleotide sequence ID" value="NZ_JAKZMM010000049.1"/>
</dbReference>
<gene>
    <name evidence="4" type="ORF">MUN53_15210</name>
</gene>
<evidence type="ECO:0000259" key="3">
    <source>
        <dbReference type="PROSITE" id="PS51688"/>
    </source>
</evidence>